<feature type="domain" description="DUF5648" evidence="2">
    <location>
        <begin position="92"/>
        <end position="187"/>
    </location>
</feature>
<feature type="signal peptide" evidence="1">
    <location>
        <begin position="1"/>
        <end position="17"/>
    </location>
</feature>
<evidence type="ECO:0000256" key="1">
    <source>
        <dbReference type="SAM" id="SignalP"/>
    </source>
</evidence>
<gene>
    <name evidence="3" type="ORF">LshimejAT787_1204740</name>
</gene>
<protein>
    <recommendedName>
        <fullName evidence="2">DUF5648 domain-containing protein</fullName>
    </recommendedName>
</protein>
<dbReference type="Proteomes" id="UP001063166">
    <property type="component" value="Unassembled WGS sequence"/>
</dbReference>
<dbReference type="InterPro" id="IPR043708">
    <property type="entry name" value="DUF5648"/>
</dbReference>
<evidence type="ECO:0000259" key="2">
    <source>
        <dbReference type="Pfam" id="PF18885"/>
    </source>
</evidence>
<dbReference type="AlphaFoldDB" id="A0A9P3PVZ1"/>
<dbReference type="Pfam" id="PF18885">
    <property type="entry name" value="DUF5648"/>
    <property type="match status" value="1"/>
</dbReference>
<accession>A0A9P3PVZ1</accession>
<name>A0A9P3PVZ1_LYOSH</name>
<organism evidence="3 4">
    <name type="scientific">Lyophyllum shimeji</name>
    <name type="common">Hon-shimeji</name>
    <name type="synonym">Tricholoma shimeji</name>
    <dbReference type="NCBI Taxonomy" id="47721"/>
    <lineage>
        <taxon>Eukaryota</taxon>
        <taxon>Fungi</taxon>
        <taxon>Dikarya</taxon>
        <taxon>Basidiomycota</taxon>
        <taxon>Agaricomycotina</taxon>
        <taxon>Agaricomycetes</taxon>
        <taxon>Agaricomycetidae</taxon>
        <taxon>Agaricales</taxon>
        <taxon>Tricholomatineae</taxon>
        <taxon>Lyophyllaceae</taxon>
        <taxon>Lyophyllum</taxon>
    </lineage>
</organism>
<sequence>MKFQYVIACVLLGVAVAENAATPSEHDAHDVHTGGLDIDFEAGAAADLEARWNDGGKWSHKFKCPKRWDSCPFYRNPKSECSWANNVIGNFFDCPKFDTVPLYSLVNYRTWDRFYTTNPWERNQAIWNWGYKSEGVAGYIFPNQWCGGVPLFRLYCWRSQQHFYTTSWEEKQKAEDLGYVDQGITGFIFLP</sequence>
<keyword evidence="4" id="KW-1185">Reference proteome</keyword>
<keyword evidence="1" id="KW-0732">Signal</keyword>
<comment type="caution">
    <text evidence="3">The sequence shown here is derived from an EMBL/GenBank/DDBJ whole genome shotgun (WGS) entry which is preliminary data.</text>
</comment>
<evidence type="ECO:0000313" key="4">
    <source>
        <dbReference type="Proteomes" id="UP001063166"/>
    </source>
</evidence>
<evidence type="ECO:0000313" key="3">
    <source>
        <dbReference type="EMBL" id="GLB43025.1"/>
    </source>
</evidence>
<reference evidence="3" key="1">
    <citation type="submission" date="2022-07" db="EMBL/GenBank/DDBJ databases">
        <title>The genome of Lyophyllum shimeji provides insight into the initial evolution of ectomycorrhizal fungal genome.</title>
        <authorList>
            <person name="Kobayashi Y."/>
            <person name="Shibata T."/>
            <person name="Hirakawa H."/>
            <person name="Shigenobu S."/>
            <person name="Nishiyama T."/>
            <person name="Yamada A."/>
            <person name="Hasebe M."/>
            <person name="Kawaguchi M."/>
        </authorList>
    </citation>
    <scope>NUCLEOTIDE SEQUENCE</scope>
    <source>
        <strain evidence="3">AT787</strain>
    </source>
</reference>
<dbReference type="EMBL" id="BRPK01000012">
    <property type="protein sequence ID" value="GLB43025.1"/>
    <property type="molecule type" value="Genomic_DNA"/>
</dbReference>
<proteinExistence type="predicted"/>
<dbReference type="OrthoDB" id="9971254at2759"/>
<feature type="chain" id="PRO_5040433408" description="DUF5648 domain-containing protein" evidence="1">
    <location>
        <begin position="18"/>
        <end position="191"/>
    </location>
</feature>